<dbReference type="EnsemblMetazoa" id="MESCA009888-RA">
    <property type="protein sequence ID" value="MESCA009888-PA"/>
    <property type="gene ID" value="MESCA009888"/>
</dbReference>
<sequence>MVWTYKKIYRYIPYILYSGETFRLCIYNGTRPKFRILSIHSLRTYIQTSFELPDINFAVEQMLHQSSLAVPYKDEYTNDGYCVKISFEDGRVFDLDLPQDTQCILDDYRLCHFHNPDFNAFAEDYRMQVAEAAEAECEPKRFQRIADSLLPNKYISCIRQLLGEGITPFPYKVAKALDPDMYRNIEFDSWNEIRKEIRAGLINWYKGGSNFQKLKRRSVCAILAYHLQVGVKCNIQLRGSQSDLLTCHIQEISADRSTCIVFIEETGKRKAVTYDSLKPLSGDQNKGWPLPVRIQKNYERYNERMRSLRQTIEYCTMPLTIEHDRNNNNNSGGRQADNNNNNAKDSYRKGCNESGCDSRQTSRAPSRSSEIPSRNENIRDDLSEGPPMQSPFCSDHNIYYENHEQIIPGPANVPIWPSYLLPGGGMYISSQTPIFSNTTAAIQHQAFSIRNDGGRSVIPNQSKINFDAKMWNESGNVDNMPEDISTMKFFYNLGLKYYKKTTERTGHDTKDPLILEMQSLSISEKMSNDQQVLEHQNKDQNNNNSQQYSGGHYNPFNQNPMQSNNHNFNHGNNHQQRKFHSRYFNRKDRPMNNNKNSGQGGFRNNQNSNIMNNNQPPTLNIPHISPNQGSGNDRGNQISPCVTQTPEIEVTPPTSNVRNYQPQQTPTIPYYVGGDGADYNPNPGGYYIFSQPTTPQPQQFGLYLTTPVPAPQSALSTPTPTNPNCPSGPQFSAFVGHPTGPVAVAPAGPVQPHPFFTPTGEVTTTYGAEPPFDSIPGYPPYFSYPCPLFYSPTNAATTTTPGSQG</sequence>
<protein>
    <recommendedName>
        <fullName evidence="4">Tudor domain-containing protein</fullName>
    </recommendedName>
</protein>
<accession>T1H136</accession>
<name>T1H136_MEGSC</name>
<dbReference type="Proteomes" id="UP000015102">
    <property type="component" value="Unassembled WGS sequence"/>
</dbReference>
<dbReference type="HOGENOM" id="CLU_350102_0_0_1"/>
<keyword evidence="3" id="KW-1185">Reference proteome</keyword>
<feature type="region of interest" description="Disordered" evidence="1">
    <location>
        <begin position="323"/>
        <end position="389"/>
    </location>
</feature>
<feature type="compositionally biased region" description="Low complexity" evidence="1">
    <location>
        <begin position="564"/>
        <end position="574"/>
    </location>
</feature>
<proteinExistence type="predicted"/>
<dbReference type="AlphaFoldDB" id="T1H136"/>
<feature type="region of interest" description="Disordered" evidence="1">
    <location>
        <begin position="525"/>
        <end position="640"/>
    </location>
</feature>
<evidence type="ECO:0000256" key="1">
    <source>
        <dbReference type="SAM" id="MobiDB-lite"/>
    </source>
</evidence>
<organism evidence="2 3">
    <name type="scientific">Megaselia scalaris</name>
    <name type="common">Humpbacked fly</name>
    <name type="synonym">Phora scalaris</name>
    <dbReference type="NCBI Taxonomy" id="36166"/>
    <lineage>
        <taxon>Eukaryota</taxon>
        <taxon>Metazoa</taxon>
        <taxon>Ecdysozoa</taxon>
        <taxon>Arthropoda</taxon>
        <taxon>Hexapoda</taxon>
        <taxon>Insecta</taxon>
        <taxon>Pterygota</taxon>
        <taxon>Neoptera</taxon>
        <taxon>Endopterygota</taxon>
        <taxon>Diptera</taxon>
        <taxon>Brachycera</taxon>
        <taxon>Muscomorpha</taxon>
        <taxon>Platypezoidea</taxon>
        <taxon>Phoridae</taxon>
        <taxon>Megaseliini</taxon>
        <taxon>Megaselia</taxon>
    </lineage>
</organism>
<reference evidence="3" key="1">
    <citation type="submission" date="2013-02" db="EMBL/GenBank/DDBJ databases">
        <authorList>
            <person name="Hughes D."/>
        </authorList>
    </citation>
    <scope>NUCLEOTIDE SEQUENCE</scope>
    <source>
        <strain>Durham</strain>
        <strain evidence="3">NC isolate 2 -- Noor lab</strain>
    </source>
</reference>
<dbReference type="InterPro" id="IPR049770">
    <property type="entry name" value="OTU_Tudor"/>
</dbReference>
<dbReference type="CDD" id="cd20380">
    <property type="entry name" value="Tudor_TDRD13-like"/>
    <property type="match status" value="1"/>
</dbReference>
<evidence type="ECO:0000313" key="3">
    <source>
        <dbReference type="Proteomes" id="UP000015102"/>
    </source>
</evidence>
<feature type="compositionally biased region" description="Low complexity" evidence="1">
    <location>
        <begin position="604"/>
        <end position="614"/>
    </location>
</feature>
<reference evidence="2" key="2">
    <citation type="submission" date="2015-06" db="UniProtKB">
        <authorList>
            <consortium name="EnsemblMetazoa"/>
        </authorList>
    </citation>
    <scope>IDENTIFICATION</scope>
</reference>
<evidence type="ECO:0000313" key="2">
    <source>
        <dbReference type="EnsemblMetazoa" id="MESCA009888-PA"/>
    </source>
</evidence>
<feature type="compositionally biased region" description="Polar residues" evidence="1">
    <location>
        <begin position="625"/>
        <end position="640"/>
    </location>
</feature>
<feature type="compositionally biased region" description="Polar residues" evidence="1">
    <location>
        <begin position="525"/>
        <end position="534"/>
    </location>
</feature>
<feature type="compositionally biased region" description="Polar residues" evidence="1">
    <location>
        <begin position="327"/>
        <end position="344"/>
    </location>
</feature>
<feature type="compositionally biased region" description="Polar residues" evidence="1">
    <location>
        <begin position="355"/>
        <end position="375"/>
    </location>
</feature>
<feature type="compositionally biased region" description="Basic residues" evidence="1">
    <location>
        <begin position="575"/>
        <end position="584"/>
    </location>
</feature>
<dbReference type="STRING" id="36166.T1H136"/>
<dbReference type="EMBL" id="CAQQ02375113">
    <property type="status" value="NOT_ANNOTATED_CDS"/>
    <property type="molecule type" value="Genomic_DNA"/>
</dbReference>
<evidence type="ECO:0008006" key="4">
    <source>
        <dbReference type="Google" id="ProtNLM"/>
    </source>
</evidence>